<name>A0A0K0D9Y2_ANGCA</name>
<dbReference type="SUPFAM" id="SSF55856">
    <property type="entry name" value="Cytochrome b5-like heme/steroid binding domain"/>
    <property type="match status" value="1"/>
</dbReference>
<evidence type="ECO:0000256" key="2">
    <source>
        <dbReference type="ARBA" id="ARBA00022617"/>
    </source>
</evidence>
<evidence type="ECO:0000313" key="10">
    <source>
        <dbReference type="Proteomes" id="UP000035642"/>
    </source>
</evidence>
<sequence>MTDELRTIPISEVEQHSSAQSCWIIMDRKVYDVTTFLSEHPGGIEAITEFAGKDATASFEDVGHSKDAREMAKEYLIGSLSTDAVLSSASTTSIANKGSSSGSTWRNIIFSPTWSNFIIPTTIGIVVFVLYKGVFRIFT</sequence>
<keyword evidence="8" id="KW-1133">Transmembrane helix</keyword>
<comment type="similarity">
    <text evidence="7 8">Belongs to the cytochrome b5 family.</text>
</comment>
<dbReference type="GO" id="GO:0016020">
    <property type="term" value="C:membrane"/>
    <property type="evidence" value="ECO:0007669"/>
    <property type="project" value="UniProtKB-SubCell"/>
</dbReference>
<dbReference type="AlphaFoldDB" id="A0A0K0D9Y2"/>
<dbReference type="SMART" id="SM01117">
    <property type="entry name" value="Cyt-b5"/>
    <property type="match status" value="1"/>
</dbReference>
<dbReference type="InterPro" id="IPR050668">
    <property type="entry name" value="Cytochrome_b5"/>
</dbReference>
<dbReference type="FunFam" id="3.10.120.10:FF:000002">
    <property type="entry name" value="Cytochrome b5 type B"/>
    <property type="match status" value="1"/>
</dbReference>
<dbReference type="Pfam" id="PF00173">
    <property type="entry name" value="Cyt-b5"/>
    <property type="match status" value="1"/>
</dbReference>
<dbReference type="PROSITE" id="PS50255">
    <property type="entry name" value="CYTOCHROME_B5_2"/>
    <property type="match status" value="1"/>
</dbReference>
<keyword evidence="10" id="KW-1185">Reference proteome</keyword>
<organism evidence="10 11">
    <name type="scientific">Angiostrongylus cantonensis</name>
    <name type="common">Rat lungworm</name>
    <dbReference type="NCBI Taxonomy" id="6313"/>
    <lineage>
        <taxon>Eukaryota</taxon>
        <taxon>Metazoa</taxon>
        <taxon>Ecdysozoa</taxon>
        <taxon>Nematoda</taxon>
        <taxon>Chromadorea</taxon>
        <taxon>Rhabditida</taxon>
        <taxon>Rhabditina</taxon>
        <taxon>Rhabditomorpha</taxon>
        <taxon>Strongyloidea</taxon>
        <taxon>Metastrongylidae</taxon>
        <taxon>Angiostrongylus</taxon>
    </lineage>
</organism>
<feature type="domain" description="Cytochrome b5 heme-binding" evidence="9">
    <location>
        <begin position="5"/>
        <end position="81"/>
    </location>
</feature>
<accession>A0A0K0D9Y2</accession>
<proteinExistence type="inferred from homology"/>
<keyword evidence="4 8" id="KW-0479">Metal-binding</keyword>
<evidence type="ECO:0000256" key="3">
    <source>
        <dbReference type="ARBA" id="ARBA00022692"/>
    </source>
</evidence>
<dbReference type="PRINTS" id="PR00363">
    <property type="entry name" value="CYTOCHROMEB5"/>
</dbReference>
<keyword evidence="6 8" id="KW-0472">Membrane</keyword>
<dbReference type="GO" id="GO:0046872">
    <property type="term" value="F:metal ion binding"/>
    <property type="evidence" value="ECO:0007669"/>
    <property type="project" value="UniProtKB-UniRule"/>
</dbReference>
<evidence type="ECO:0000256" key="6">
    <source>
        <dbReference type="ARBA" id="ARBA00023136"/>
    </source>
</evidence>
<keyword evidence="3 8" id="KW-0812">Transmembrane</keyword>
<dbReference type="Proteomes" id="UP000035642">
    <property type="component" value="Unassembled WGS sequence"/>
</dbReference>
<dbReference type="InterPro" id="IPR001199">
    <property type="entry name" value="Cyt_B5-like_heme/steroid-bd"/>
</dbReference>
<dbReference type="WBParaSite" id="ACAC_0000699801-mRNA-1">
    <property type="protein sequence ID" value="ACAC_0000699801-mRNA-1"/>
    <property type="gene ID" value="ACAC_0000699801"/>
</dbReference>
<reference evidence="11" key="2">
    <citation type="submission" date="2017-02" db="UniProtKB">
        <authorList>
            <consortium name="WormBaseParasite"/>
        </authorList>
    </citation>
    <scope>IDENTIFICATION</scope>
</reference>
<evidence type="ECO:0000256" key="7">
    <source>
        <dbReference type="ARBA" id="ARBA00038168"/>
    </source>
</evidence>
<dbReference type="GO" id="GO:0020037">
    <property type="term" value="F:heme binding"/>
    <property type="evidence" value="ECO:0007669"/>
    <property type="project" value="UniProtKB-UniRule"/>
</dbReference>
<dbReference type="PROSITE" id="PS00191">
    <property type="entry name" value="CYTOCHROME_B5_1"/>
    <property type="match status" value="1"/>
</dbReference>
<dbReference type="PANTHER" id="PTHR19359:SF41">
    <property type="entry name" value="GEO08203P1"/>
    <property type="match status" value="1"/>
</dbReference>
<evidence type="ECO:0000259" key="9">
    <source>
        <dbReference type="PROSITE" id="PS50255"/>
    </source>
</evidence>
<feature type="transmembrane region" description="Helical" evidence="8">
    <location>
        <begin position="114"/>
        <end position="131"/>
    </location>
</feature>
<evidence type="ECO:0000256" key="5">
    <source>
        <dbReference type="ARBA" id="ARBA00023004"/>
    </source>
</evidence>
<dbReference type="Gene3D" id="3.10.120.10">
    <property type="entry name" value="Cytochrome b5-like heme/steroid binding domain"/>
    <property type="match status" value="1"/>
</dbReference>
<evidence type="ECO:0000313" key="11">
    <source>
        <dbReference type="WBParaSite" id="ACAC_0000699801-mRNA-1"/>
    </source>
</evidence>
<dbReference type="PANTHER" id="PTHR19359">
    <property type="entry name" value="CYTOCHROME B5"/>
    <property type="match status" value="1"/>
</dbReference>
<keyword evidence="2 8" id="KW-0349">Heme</keyword>
<reference evidence="10" key="1">
    <citation type="submission" date="2012-09" db="EMBL/GenBank/DDBJ databases">
        <authorList>
            <person name="Martin A.A."/>
        </authorList>
    </citation>
    <scope>NUCLEOTIDE SEQUENCE</scope>
</reference>
<evidence type="ECO:0000256" key="8">
    <source>
        <dbReference type="RuleBase" id="RU362121"/>
    </source>
</evidence>
<protein>
    <submittedName>
        <fullName evidence="11">Cytochrome b5 heme-binding domain-containing protein</fullName>
    </submittedName>
</protein>
<evidence type="ECO:0000256" key="1">
    <source>
        <dbReference type="ARBA" id="ARBA00004370"/>
    </source>
</evidence>
<comment type="subcellular location">
    <subcellularLocation>
        <location evidence="1">Membrane</location>
    </subcellularLocation>
</comment>
<keyword evidence="5 8" id="KW-0408">Iron</keyword>
<evidence type="ECO:0000256" key="4">
    <source>
        <dbReference type="ARBA" id="ARBA00022723"/>
    </source>
</evidence>
<dbReference type="InterPro" id="IPR036400">
    <property type="entry name" value="Cyt_B5-like_heme/steroid_sf"/>
</dbReference>
<dbReference type="InterPro" id="IPR018506">
    <property type="entry name" value="Cyt_B5_heme-BS"/>
</dbReference>
<dbReference type="STRING" id="6313.A0A0K0D9Y2"/>